<dbReference type="PANTHER" id="PTHR46419:SF2">
    <property type="entry name" value="ADP-RIBOSYLATION FACTOR GTPASE-ACTIVATING PROTEIN AGD5"/>
    <property type="match status" value="1"/>
</dbReference>
<name>A0A316UST7_9BASI</name>
<dbReference type="Pfam" id="PF01412">
    <property type="entry name" value="ArfGap"/>
    <property type="match status" value="1"/>
</dbReference>
<dbReference type="SMART" id="SM00105">
    <property type="entry name" value="ArfGap"/>
    <property type="match status" value="1"/>
</dbReference>
<dbReference type="PROSITE" id="PS50115">
    <property type="entry name" value="ARFGAP"/>
    <property type="match status" value="1"/>
</dbReference>
<evidence type="ECO:0000256" key="1">
    <source>
        <dbReference type="PROSITE-ProRule" id="PRU00288"/>
    </source>
</evidence>
<keyword evidence="1" id="KW-0862">Zinc</keyword>
<accession>A0A316UST7</accession>
<dbReference type="EMBL" id="KZ819670">
    <property type="protein sequence ID" value="PWN26943.1"/>
    <property type="molecule type" value="Genomic_DNA"/>
</dbReference>
<dbReference type="Gene3D" id="1.10.220.150">
    <property type="entry name" value="Arf GTPase activating protein"/>
    <property type="match status" value="1"/>
</dbReference>
<gene>
    <name evidence="3" type="ORF">BDZ90DRAFT_212929</name>
</gene>
<dbReference type="PANTHER" id="PTHR46419">
    <property type="entry name" value="ADP-RIBOSYLATION FACTOR GTPASE-ACTIVATING PROTEIN AGD5"/>
    <property type="match status" value="1"/>
</dbReference>
<keyword evidence="1" id="KW-0863">Zinc-finger</keyword>
<dbReference type="AlphaFoldDB" id="A0A316UST7"/>
<dbReference type="PRINTS" id="PR00405">
    <property type="entry name" value="REVINTRACTNG"/>
</dbReference>
<dbReference type="InterPro" id="IPR038508">
    <property type="entry name" value="ArfGAP_dom_sf"/>
</dbReference>
<feature type="non-terminal residue" evidence="3">
    <location>
        <position position="1"/>
    </location>
</feature>
<dbReference type="InterPro" id="IPR044520">
    <property type="entry name" value="ARF_GAP_AGD5/15"/>
</dbReference>
<dbReference type="GeneID" id="37025975"/>
<reference evidence="3 4" key="1">
    <citation type="journal article" date="2018" name="Mol. Biol. Evol.">
        <title>Broad Genomic Sampling Reveals a Smut Pathogenic Ancestry of the Fungal Clade Ustilaginomycotina.</title>
        <authorList>
            <person name="Kijpornyongpan T."/>
            <person name="Mondo S.J."/>
            <person name="Barry K."/>
            <person name="Sandor L."/>
            <person name="Lee J."/>
            <person name="Lipzen A."/>
            <person name="Pangilinan J."/>
            <person name="LaButti K."/>
            <person name="Hainaut M."/>
            <person name="Henrissat B."/>
            <person name="Grigoriev I.V."/>
            <person name="Spatafora J.W."/>
            <person name="Aime M.C."/>
        </authorList>
    </citation>
    <scope>NUCLEOTIDE SEQUENCE [LARGE SCALE GENOMIC DNA]</scope>
    <source>
        <strain evidence="3 4">MCA 5214</strain>
    </source>
</reference>
<organism evidence="3 4">
    <name type="scientific">Jaminaea rosea</name>
    <dbReference type="NCBI Taxonomy" id="1569628"/>
    <lineage>
        <taxon>Eukaryota</taxon>
        <taxon>Fungi</taxon>
        <taxon>Dikarya</taxon>
        <taxon>Basidiomycota</taxon>
        <taxon>Ustilaginomycotina</taxon>
        <taxon>Exobasidiomycetes</taxon>
        <taxon>Microstromatales</taxon>
        <taxon>Microstromatales incertae sedis</taxon>
        <taxon>Jaminaea</taxon>
    </lineage>
</organism>
<keyword evidence="1" id="KW-0479">Metal-binding</keyword>
<keyword evidence="4" id="KW-1185">Reference proteome</keyword>
<dbReference type="InterPro" id="IPR001164">
    <property type="entry name" value="ArfGAP_dom"/>
</dbReference>
<sequence>RIDHLSRLPTNSTCFDCHTPSPRWASIALQGQPTCIFLCIACSGMHRSLGVAVSRVKSVDLDAWSEEQVTVAEMCGGN</sequence>
<protein>
    <submittedName>
        <fullName evidence="3">Arf GTPase activating protein</fullName>
    </submittedName>
</protein>
<evidence type="ECO:0000259" key="2">
    <source>
        <dbReference type="PROSITE" id="PS50115"/>
    </source>
</evidence>
<dbReference type="SUPFAM" id="SSF57863">
    <property type="entry name" value="ArfGap/RecO-like zinc finger"/>
    <property type="match status" value="1"/>
</dbReference>
<dbReference type="RefSeq" id="XP_025361555.1">
    <property type="nucleotide sequence ID" value="XM_025504152.1"/>
</dbReference>
<dbReference type="STRING" id="1569628.A0A316UST7"/>
<dbReference type="GO" id="GO:0005096">
    <property type="term" value="F:GTPase activator activity"/>
    <property type="evidence" value="ECO:0007669"/>
    <property type="project" value="InterPro"/>
</dbReference>
<feature type="domain" description="Arf-GAP" evidence="2">
    <location>
        <begin position="1"/>
        <end position="78"/>
    </location>
</feature>
<evidence type="ECO:0000313" key="4">
    <source>
        <dbReference type="Proteomes" id="UP000245884"/>
    </source>
</evidence>
<feature type="non-terminal residue" evidence="3">
    <location>
        <position position="78"/>
    </location>
</feature>
<evidence type="ECO:0000313" key="3">
    <source>
        <dbReference type="EMBL" id="PWN26943.1"/>
    </source>
</evidence>
<dbReference type="Proteomes" id="UP000245884">
    <property type="component" value="Unassembled WGS sequence"/>
</dbReference>
<dbReference type="InterPro" id="IPR037278">
    <property type="entry name" value="ARFGAP/RecO"/>
</dbReference>
<dbReference type="GO" id="GO:0008270">
    <property type="term" value="F:zinc ion binding"/>
    <property type="evidence" value="ECO:0007669"/>
    <property type="project" value="UniProtKB-KW"/>
</dbReference>
<proteinExistence type="predicted"/>
<dbReference type="OrthoDB" id="10266696at2759"/>